<dbReference type="InterPro" id="IPR039422">
    <property type="entry name" value="MarR/SlyA-like"/>
</dbReference>
<dbReference type="SMART" id="SM00347">
    <property type="entry name" value="HTH_MARR"/>
    <property type="match status" value="1"/>
</dbReference>
<name>F8A4D1_CELGA</name>
<dbReference type="PANTHER" id="PTHR33164">
    <property type="entry name" value="TRANSCRIPTIONAL REGULATOR, MARR FAMILY"/>
    <property type="match status" value="1"/>
</dbReference>
<dbReference type="OrthoDB" id="162531at2"/>
<dbReference type="GO" id="GO:0006950">
    <property type="term" value="P:response to stress"/>
    <property type="evidence" value="ECO:0007669"/>
    <property type="project" value="TreeGrafter"/>
</dbReference>
<protein>
    <submittedName>
        <fullName evidence="2">Regulatory protein MarR</fullName>
    </submittedName>
</protein>
<feature type="domain" description="HTH marR-type" evidence="1">
    <location>
        <begin position="17"/>
        <end position="160"/>
    </location>
</feature>
<dbReference type="PANTHER" id="PTHR33164:SF106">
    <property type="entry name" value="TRANSCRIPTIONAL REGULATORY PROTEIN"/>
    <property type="match status" value="1"/>
</dbReference>
<organism evidence="2 3">
    <name type="scientific">Cellulomonas gilvus (strain ATCC 13127 / NRRL B-14078)</name>
    <name type="common">Cellvibrio gilvus</name>
    <dbReference type="NCBI Taxonomy" id="593907"/>
    <lineage>
        <taxon>Bacteria</taxon>
        <taxon>Bacillati</taxon>
        <taxon>Actinomycetota</taxon>
        <taxon>Actinomycetes</taxon>
        <taxon>Micrococcales</taxon>
        <taxon>Cellulomonadaceae</taxon>
        <taxon>Cellulomonas</taxon>
    </lineage>
</organism>
<dbReference type="Pfam" id="PF12802">
    <property type="entry name" value="MarR_2"/>
    <property type="match status" value="1"/>
</dbReference>
<dbReference type="EMBL" id="CP002665">
    <property type="protein sequence ID" value="AEI12037.1"/>
    <property type="molecule type" value="Genomic_DNA"/>
</dbReference>
<dbReference type="SUPFAM" id="SSF46785">
    <property type="entry name" value="Winged helix' DNA-binding domain"/>
    <property type="match status" value="1"/>
</dbReference>
<dbReference type="InterPro" id="IPR000835">
    <property type="entry name" value="HTH_MarR-typ"/>
</dbReference>
<evidence type="ECO:0000259" key="1">
    <source>
        <dbReference type="PROSITE" id="PS50995"/>
    </source>
</evidence>
<dbReference type="HOGENOM" id="CLU_083287_1_2_11"/>
<dbReference type="InterPro" id="IPR036390">
    <property type="entry name" value="WH_DNA-bd_sf"/>
</dbReference>
<sequence>MHVMQVAAKPEHYWYDDARGVAEILEAVRAFRRADQGMRRRTAAGMAMNETDMRALQIVIGRELHGRPTSPHHLARELDITSAATTKLLDRLTASGHLEREAHPTDRRGVLLHSTDHAHDEVRERLERMHRRMAEVAAAVPVESQPHVAAFLRSLADVLDDEDATAPLTPAGGAPTA</sequence>
<dbReference type="GO" id="GO:0003700">
    <property type="term" value="F:DNA-binding transcription factor activity"/>
    <property type="evidence" value="ECO:0007669"/>
    <property type="project" value="InterPro"/>
</dbReference>
<dbReference type="Proteomes" id="UP000000485">
    <property type="component" value="Chromosome"/>
</dbReference>
<dbReference type="KEGG" id="cga:Celgi_1518"/>
<evidence type="ECO:0000313" key="3">
    <source>
        <dbReference type="Proteomes" id="UP000000485"/>
    </source>
</evidence>
<dbReference type="PROSITE" id="PS50995">
    <property type="entry name" value="HTH_MARR_2"/>
    <property type="match status" value="1"/>
</dbReference>
<evidence type="ECO:0000313" key="2">
    <source>
        <dbReference type="EMBL" id="AEI12037.1"/>
    </source>
</evidence>
<reference evidence="3" key="1">
    <citation type="submission" date="2011-04" db="EMBL/GenBank/DDBJ databases">
        <title>Complete sequence of Cellvibrio gilvus ATCC 13127.</title>
        <authorList>
            <person name="Lucas S."/>
            <person name="Han J."/>
            <person name="Lapidus A."/>
            <person name="Cheng J.-F."/>
            <person name="Goodwin L."/>
            <person name="Pitluck S."/>
            <person name="Peters L."/>
            <person name="Munk A."/>
            <person name="Detter J.C."/>
            <person name="Han C."/>
            <person name="Tapia R."/>
            <person name="Land M."/>
            <person name="Hauser L."/>
            <person name="Kyrpides N."/>
            <person name="Ivanova N."/>
            <person name="Ovchinnikova G."/>
            <person name="Pagani I."/>
            <person name="Mead D."/>
            <person name="Brumm P."/>
            <person name="Woyke T."/>
        </authorList>
    </citation>
    <scope>NUCLEOTIDE SEQUENCE [LARGE SCALE GENOMIC DNA]</scope>
    <source>
        <strain evidence="3">ATCC 13127 / NRRL B-14078</strain>
    </source>
</reference>
<gene>
    <name evidence="2" type="ordered locus">Celgi_1518</name>
</gene>
<dbReference type="InterPro" id="IPR036388">
    <property type="entry name" value="WH-like_DNA-bd_sf"/>
</dbReference>
<proteinExistence type="predicted"/>
<dbReference type="Gene3D" id="1.10.10.10">
    <property type="entry name" value="Winged helix-like DNA-binding domain superfamily/Winged helix DNA-binding domain"/>
    <property type="match status" value="1"/>
</dbReference>
<dbReference type="eggNOG" id="COG1846">
    <property type="taxonomic scope" value="Bacteria"/>
</dbReference>
<dbReference type="AlphaFoldDB" id="F8A4D1"/>
<keyword evidence="3" id="KW-1185">Reference proteome</keyword>
<dbReference type="STRING" id="593907.Celgi_1518"/>
<accession>F8A4D1</accession>